<keyword evidence="3" id="KW-1185">Reference proteome</keyword>
<feature type="transmembrane region" description="Helical" evidence="1">
    <location>
        <begin position="62"/>
        <end position="83"/>
    </location>
</feature>
<evidence type="ECO:0000256" key="1">
    <source>
        <dbReference type="SAM" id="Phobius"/>
    </source>
</evidence>
<organism evidence="2 3">
    <name type="scientific">Cytobacillus citreus</name>
    <dbReference type="NCBI Taxonomy" id="2833586"/>
    <lineage>
        <taxon>Bacteria</taxon>
        <taxon>Bacillati</taxon>
        <taxon>Bacillota</taxon>
        <taxon>Bacilli</taxon>
        <taxon>Bacillales</taxon>
        <taxon>Bacillaceae</taxon>
        <taxon>Cytobacillus</taxon>
    </lineage>
</organism>
<dbReference type="Proteomes" id="UP000681027">
    <property type="component" value="Unassembled WGS sequence"/>
</dbReference>
<accession>A0ABS5NYI6</accession>
<keyword evidence="1" id="KW-0812">Transmembrane</keyword>
<gene>
    <name evidence="2" type="ORF">KHA94_21225</name>
</gene>
<evidence type="ECO:0008006" key="4">
    <source>
        <dbReference type="Google" id="ProtNLM"/>
    </source>
</evidence>
<comment type="caution">
    <text evidence="2">The sequence shown here is derived from an EMBL/GenBank/DDBJ whole genome shotgun (WGS) entry which is preliminary data.</text>
</comment>
<feature type="transmembrane region" description="Helical" evidence="1">
    <location>
        <begin position="21"/>
        <end position="42"/>
    </location>
</feature>
<feature type="transmembrane region" description="Helical" evidence="1">
    <location>
        <begin position="104"/>
        <end position="130"/>
    </location>
</feature>
<keyword evidence="1" id="KW-0472">Membrane</keyword>
<protein>
    <recommendedName>
        <fullName evidence="4">ABC transporter permease</fullName>
    </recommendedName>
</protein>
<name>A0ABS5NYI6_9BACI</name>
<keyword evidence="1" id="KW-1133">Transmembrane helix</keyword>
<dbReference type="EMBL" id="JAGYPM010000005">
    <property type="protein sequence ID" value="MBS4192666.1"/>
    <property type="molecule type" value="Genomic_DNA"/>
</dbReference>
<feature type="transmembrane region" description="Helical" evidence="1">
    <location>
        <begin position="150"/>
        <end position="174"/>
    </location>
</feature>
<evidence type="ECO:0000313" key="2">
    <source>
        <dbReference type="EMBL" id="MBS4192666.1"/>
    </source>
</evidence>
<feature type="transmembrane region" description="Helical" evidence="1">
    <location>
        <begin position="219"/>
        <end position="240"/>
    </location>
</feature>
<proteinExistence type="predicted"/>
<dbReference type="RefSeq" id="WP_213104117.1">
    <property type="nucleotide sequence ID" value="NZ_JAGYPM010000005.1"/>
</dbReference>
<feature type="transmembrane region" description="Helical" evidence="1">
    <location>
        <begin position="181"/>
        <end position="199"/>
    </location>
</feature>
<evidence type="ECO:0000313" key="3">
    <source>
        <dbReference type="Proteomes" id="UP000681027"/>
    </source>
</evidence>
<reference evidence="2 3" key="1">
    <citation type="submission" date="2021-05" db="EMBL/GenBank/DDBJ databases">
        <title>Novel Bacillus species.</title>
        <authorList>
            <person name="Liu G."/>
        </authorList>
    </citation>
    <scope>NUCLEOTIDE SEQUENCE [LARGE SCALE GENOMIC DNA]</scope>
    <source>
        <strain evidence="2 3">FJAT-49705</strain>
    </source>
</reference>
<sequence length="247" mass="27746">MMSLKNVNLTEVVKRQYFFKLKANIDAMSSLVFLQLLAMLFSMGGSNSFHSSYDQVALEVSYFSGDVIIGFTMIWAFVTAITITTRQYRNHDFSFVTNRLSSSLSNILFLLTASIIGGITAILARNLLLVFKYIFSEEQIYGIPLTFQDLLLGVSATIIYLFAVSAIGYLIGALVQISKAFVVLIPVLFIGMLFIDGVMNRDPFIAYVFEFYVMESSFGLFFVKMVSTAALFFIASISILNRLEVRR</sequence>